<dbReference type="EMBL" id="WXEX01000007">
    <property type="protein sequence ID" value="MZP43386.1"/>
    <property type="molecule type" value="Genomic_DNA"/>
</dbReference>
<dbReference type="Proteomes" id="UP000471031">
    <property type="component" value="Unassembled WGS sequence"/>
</dbReference>
<name>A0A845LKK2_HELGE</name>
<comment type="similarity">
    <text evidence="1">Belongs to the zinc-associated anti-sigma factor (ZAS) superfamily. Anti-sigma-W factor family.</text>
</comment>
<evidence type="ECO:0000313" key="6">
    <source>
        <dbReference type="Proteomes" id="UP000471031"/>
    </source>
</evidence>
<dbReference type="Pfam" id="PF13490">
    <property type="entry name" value="zf-HC2"/>
    <property type="match status" value="1"/>
</dbReference>
<proteinExistence type="inferred from homology"/>
<dbReference type="OrthoDB" id="2079550at2"/>
<evidence type="ECO:0000259" key="4">
    <source>
        <dbReference type="Pfam" id="PF14285"/>
    </source>
</evidence>
<dbReference type="RefSeq" id="WP_161261991.1">
    <property type="nucleotide sequence ID" value="NZ_JAFBDC010000016.1"/>
</dbReference>
<dbReference type="Gene3D" id="1.10.10.1320">
    <property type="entry name" value="Anti-sigma factor, zinc-finger domain"/>
    <property type="match status" value="1"/>
</dbReference>
<feature type="domain" description="DUF4367" evidence="4">
    <location>
        <begin position="323"/>
        <end position="375"/>
    </location>
</feature>
<evidence type="ECO:0000256" key="2">
    <source>
        <dbReference type="ARBA" id="ARBA00024438"/>
    </source>
</evidence>
<sequence>MNCRDQGTWQAFLDNEVTPAEKAAMQRHLDTCAPCAATLAELTELEEWSTESLAAYQRAMETAAPLPPATGLPPFAPANRRPTLPIDKQGGTSLMTHWKKWASAAAAAAMLAGALTVAPVQQAVADFLSLFRVQKLQIVQVTPEQLDTMAQAVKSKVGQVDLQQFGKVEVLQKPEEQKAFPDQAVKLLPFAFKQPSFLPDGYGRPRQVSVSTEGRSEFRLDVAQVNNLLKGMGATTLLPDSLQGKAFGLRIPAGARSAFTNDESNSRISLVQFSTPELTVPDGVNPRDLRAALLDFPLLPQDVRTQLAGIEDWQNTMVVPDVNGTVEKVNVNGAEGVYNAGKHGGGNLLWVEQGVMYQVNGPVDKETLLKVARSLK</sequence>
<dbReference type="InterPro" id="IPR025377">
    <property type="entry name" value="DUF4367"/>
</dbReference>
<reference evidence="5 6" key="1">
    <citation type="submission" date="2020-01" db="EMBL/GenBank/DDBJ databases">
        <title>Whole genome sequence of Heliobacterium gestii DSM 11169.</title>
        <authorList>
            <person name="Kyndt J.A."/>
            <person name="Meyer T.E."/>
        </authorList>
    </citation>
    <scope>NUCLEOTIDE SEQUENCE [LARGE SCALE GENOMIC DNA]</scope>
    <source>
        <strain evidence="5 6">DSM 11169</strain>
    </source>
</reference>
<evidence type="ECO:0000313" key="5">
    <source>
        <dbReference type="EMBL" id="MZP43386.1"/>
    </source>
</evidence>
<evidence type="ECO:0000256" key="1">
    <source>
        <dbReference type="ARBA" id="ARBA00024353"/>
    </source>
</evidence>
<keyword evidence="6" id="KW-1185">Reference proteome</keyword>
<dbReference type="InterPro" id="IPR027383">
    <property type="entry name" value="Znf_put"/>
</dbReference>
<organism evidence="5 6">
    <name type="scientific">Heliomicrobium gestii</name>
    <name type="common">Heliobacterium gestii</name>
    <dbReference type="NCBI Taxonomy" id="2699"/>
    <lineage>
        <taxon>Bacteria</taxon>
        <taxon>Bacillati</taxon>
        <taxon>Bacillota</taxon>
        <taxon>Clostridia</taxon>
        <taxon>Eubacteriales</taxon>
        <taxon>Heliobacteriaceae</taxon>
        <taxon>Heliomicrobium</taxon>
    </lineage>
</organism>
<comment type="caution">
    <text evidence="5">The sequence shown here is derived from an EMBL/GenBank/DDBJ whole genome shotgun (WGS) entry which is preliminary data.</text>
</comment>
<dbReference type="AlphaFoldDB" id="A0A845LKK2"/>
<accession>A0A845LKK2</accession>
<dbReference type="InterPro" id="IPR041916">
    <property type="entry name" value="Anti_sigma_zinc_sf"/>
</dbReference>
<feature type="domain" description="Putative zinc-finger" evidence="3">
    <location>
        <begin position="11"/>
        <end position="36"/>
    </location>
</feature>
<evidence type="ECO:0000259" key="3">
    <source>
        <dbReference type="Pfam" id="PF13490"/>
    </source>
</evidence>
<gene>
    <name evidence="5" type="ORF">GTO89_10070</name>
</gene>
<dbReference type="Pfam" id="PF14285">
    <property type="entry name" value="DUF4367"/>
    <property type="match status" value="1"/>
</dbReference>
<protein>
    <recommendedName>
        <fullName evidence="2">Anti-sigma-W factor RsiW</fullName>
    </recommendedName>
</protein>